<dbReference type="InterPro" id="IPR023753">
    <property type="entry name" value="FAD/NAD-binding_dom"/>
</dbReference>
<dbReference type="RefSeq" id="WP_139929923.1">
    <property type="nucleotide sequence ID" value="NZ_CP040915.1"/>
</dbReference>
<organism evidence="12 13">
    <name type="scientific">Georgenia yuyongxinii</name>
    <dbReference type="NCBI Taxonomy" id="2589797"/>
    <lineage>
        <taxon>Bacteria</taxon>
        <taxon>Bacillati</taxon>
        <taxon>Actinomycetota</taxon>
        <taxon>Actinomycetes</taxon>
        <taxon>Micrococcales</taxon>
        <taxon>Bogoriellaceae</taxon>
        <taxon>Georgenia</taxon>
    </lineage>
</organism>
<keyword evidence="6" id="KW-0479">Metal-binding</keyword>
<dbReference type="Gene3D" id="3.20.20.70">
    <property type="entry name" value="Aldolase class I"/>
    <property type="match status" value="1"/>
</dbReference>
<sequence length="685" mass="72856">MAVTLTEDARDLLTFPVQIGPAKIRNRVFVAPHTTNFGQAGANLVTDRHLDYHRARARGGAGLIITEGIRVHPTSLRQLGLQAYSDDAVPGLTALTEAVHAEGAAIFAQILHTGRHSGDEHYGSWAPSPTPWATGAPVPHAMNAFDLETLVASYAATVERVIQAGFDGMEVHLGHGHLLHQFLSPVTNARGDGYGGDPASRLRLALEVLRTVHDVVAGRVALGVRLSADEFLPGGLGPEEMVDIIRRLLGEVPLDFLHVSHAAYIGTSSLSTQMADMSYGRAPFRHLPARFKQEFPELTVLAVCRLDTPETGAELLAAGEADLVGFARAHIAEPRLLRAYLDQDEPAPRTCIACNQGCNANLEAITPITCTVNPAVGRERQWDAAAAAPARPQDTVVVGGGPAGIEAATWLSRRGHRVRLVDAAPELGGQLREVVRVDGRDGFRILLDELLAELATTDVTVVLGRQVTATDLAAWDPDAVVLATGAHHDAPMPAYAGVRVLNPEDVLRDPTLAGSRAVVVDELGVWEASGVALHLAARGVDVDYVTPLAGFAPRVTVYSRLALGDQLAAAGVAVHPMSSIGVDDGLVTIIPTIGTDRIIRDGVKSIVQVRPRHARSALVEGLLASTWQGELHLVGDAFAPRTSQEAIYEGRAVAHIIGVDDPTIAAGLKVRAPYRYPRLALAVTR</sequence>
<proteinExistence type="inferred from homology"/>
<keyword evidence="5" id="KW-0288">FMN</keyword>
<evidence type="ECO:0000256" key="4">
    <source>
        <dbReference type="ARBA" id="ARBA00022630"/>
    </source>
</evidence>
<dbReference type="KEGG" id="gyu:FE374_14580"/>
<evidence type="ECO:0000259" key="10">
    <source>
        <dbReference type="Pfam" id="PF00724"/>
    </source>
</evidence>
<dbReference type="Pfam" id="PF00724">
    <property type="entry name" value="Oxidored_FMN"/>
    <property type="match status" value="1"/>
</dbReference>
<comment type="similarity">
    <text evidence="3">In the N-terminal section; belongs to the NADH:flavin oxidoreductase/NADH oxidase family.</text>
</comment>
<dbReference type="PANTHER" id="PTHR42917">
    <property type="entry name" value="2,4-DIENOYL-COA REDUCTASE"/>
    <property type="match status" value="1"/>
</dbReference>
<evidence type="ECO:0000256" key="5">
    <source>
        <dbReference type="ARBA" id="ARBA00022643"/>
    </source>
</evidence>
<dbReference type="GO" id="GO:0051536">
    <property type="term" value="F:iron-sulfur cluster binding"/>
    <property type="evidence" value="ECO:0007669"/>
    <property type="project" value="UniProtKB-KW"/>
</dbReference>
<dbReference type="InterPro" id="IPR051793">
    <property type="entry name" value="NADH:flavin_oxidoreductase"/>
</dbReference>
<dbReference type="PANTHER" id="PTHR42917:SF2">
    <property type="entry name" value="2,4-DIENOYL-COA REDUCTASE [(2E)-ENOYL-COA-PRODUCING]"/>
    <property type="match status" value="1"/>
</dbReference>
<evidence type="ECO:0000256" key="1">
    <source>
        <dbReference type="ARBA" id="ARBA00001917"/>
    </source>
</evidence>
<dbReference type="Proteomes" id="UP000314616">
    <property type="component" value="Chromosome"/>
</dbReference>
<dbReference type="EMBL" id="CP040915">
    <property type="protein sequence ID" value="QDC25673.1"/>
    <property type="molecule type" value="Genomic_DNA"/>
</dbReference>
<comment type="cofactor">
    <cofactor evidence="2">
        <name>[4Fe-4S] cluster</name>
        <dbReference type="ChEBI" id="CHEBI:49883"/>
    </cofactor>
</comment>
<keyword evidence="9" id="KW-0411">Iron-sulfur</keyword>
<dbReference type="Gene3D" id="3.50.50.60">
    <property type="entry name" value="FAD/NAD(P)-binding domain"/>
    <property type="match status" value="1"/>
</dbReference>
<keyword evidence="4" id="KW-0285">Flavoprotein</keyword>
<dbReference type="AlphaFoldDB" id="A0A5B8C512"/>
<dbReference type="InterPro" id="IPR001155">
    <property type="entry name" value="OxRdtase_FMN_N"/>
</dbReference>
<dbReference type="Pfam" id="PF07992">
    <property type="entry name" value="Pyr_redox_2"/>
    <property type="match status" value="1"/>
</dbReference>
<gene>
    <name evidence="12" type="ORF">FE374_14580</name>
</gene>
<dbReference type="GO" id="GO:0008670">
    <property type="term" value="F:2,4-dienoyl-CoA reductase (NADPH) activity"/>
    <property type="evidence" value="ECO:0007669"/>
    <property type="project" value="TreeGrafter"/>
</dbReference>
<accession>A0A5B8C512</accession>
<comment type="cofactor">
    <cofactor evidence="1">
        <name>FMN</name>
        <dbReference type="ChEBI" id="CHEBI:58210"/>
    </cofactor>
</comment>
<evidence type="ECO:0000256" key="8">
    <source>
        <dbReference type="ARBA" id="ARBA00023004"/>
    </source>
</evidence>
<evidence type="ECO:0000256" key="6">
    <source>
        <dbReference type="ARBA" id="ARBA00022723"/>
    </source>
</evidence>
<dbReference type="OrthoDB" id="3169239at2"/>
<evidence type="ECO:0000259" key="11">
    <source>
        <dbReference type="Pfam" id="PF07992"/>
    </source>
</evidence>
<dbReference type="SUPFAM" id="SSF51905">
    <property type="entry name" value="FAD/NAD(P)-binding domain"/>
    <property type="match status" value="1"/>
</dbReference>
<evidence type="ECO:0000256" key="7">
    <source>
        <dbReference type="ARBA" id="ARBA00023002"/>
    </source>
</evidence>
<evidence type="ECO:0000256" key="3">
    <source>
        <dbReference type="ARBA" id="ARBA00011048"/>
    </source>
</evidence>
<dbReference type="InterPro" id="IPR013785">
    <property type="entry name" value="Aldolase_TIM"/>
</dbReference>
<dbReference type="GO" id="GO:0046872">
    <property type="term" value="F:metal ion binding"/>
    <property type="evidence" value="ECO:0007669"/>
    <property type="project" value="UniProtKB-KW"/>
</dbReference>
<evidence type="ECO:0000313" key="13">
    <source>
        <dbReference type="Proteomes" id="UP000314616"/>
    </source>
</evidence>
<evidence type="ECO:0000256" key="9">
    <source>
        <dbReference type="ARBA" id="ARBA00023014"/>
    </source>
</evidence>
<dbReference type="GO" id="GO:0033543">
    <property type="term" value="P:fatty acid beta-oxidation, unsaturated, even number, reductase/isomerase pathway"/>
    <property type="evidence" value="ECO:0007669"/>
    <property type="project" value="TreeGrafter"/>
</dbReference>
<feature type="domain" description="FAD/NAD(P)-binding" evidence="11">
    <location>
        <begin position="394"/>
        <end position="580"/>
    </location>
</feature>
<evidence type="ECO:0000313" key="12">
    <source>
        <dbReference type="EMBL" id="QDC25673.1"/>
    </source>
</evidence>
<evidence type="ECO:0000256" key="2">
    <source>
        <dbReference type="ARBA" id="ARBA00001966"/>
    </source>
</evidence>
<dbReference type="InterPro" id="IPR036188">
    <property type="entry name" value="FAD/NAD-bd_sf"/>
</dbReference>
<dbReference type="SUPFAM" id="SSF51971">
    <property type="entry name" value="Nucleotide-binding domain"/>
    <property type="match status" value="1"/>
</dbReference>
<keyword evidence="8" id="KW-0408">Iron</keyword>
<protein>
    <submittedName>
        <fullName evidence="12">FAD-dependent oxidoreductase</fullName>
    </submittedName>
</protein>
<dbReference type="GO" id="GO:0010181">
    <property type="term" value="F:FMN binding"/>
    <property type="evidence" value="ECO:0007669"/>
    <property type="project" value="InterPro"/>
</dbReference>
<name>A0A5B8C512_9MICO</name>
<dbReference type="SUPFAM" id="SSF51395">
    <property type="entry name" value="FMN-linked oxidoreductases"/>
    <property type="match status" value="1"/>
</dbReference>
<reference evidence="12 13" key="1">
    <citation type="submission" date="2019-05" db="EMBL/GenBank/DDBJ databases">
        <title>Georgenia *** sp. nov., and Georgenia *** sp. nov., isolated from the intestinal contents of plateau pika (Ochotona curzoniae) in the Qinghai-Tibet plateau of China.</title>
        <authorList>
            <person name="Tian Z."/>
        </authorList>
    </citation>
    <scope>NUCLEOTIDE SEQUENCE [LARGE SCALE GENOMIC DNA]</scope>
    <source>
        <strain evidence="12 13">Z443</strain>
    </source>
</reference>
<dbReference type="Gene3D" id="3.40.50.720">
    <property type="entry name" value="NAD(P)-binding Rossmann-like Domain"/>
    <property type="match status" value="1"/>
</dbReference>
<dbReference type="PRINTS" id="PR00469">
    <property type="entry name" value="PNDRDTASEII"/>
</dbReference>
<keyword evidence="7" id="KW-0560">Oxidoreductase</keyword>
<feature type="domain" description="NADH:flavin oxidoreductase/NADH oxidase N-terminal" evidence="10">
    <location>
        <begin position="16"/>
        <end position="338"/>
    </location>
</feature>